<proteinExistence type="predicted"/>
<dbReference type="PANTHER" id="PTHR22602:SF0">
    <property type="entry name" value="TRANSFERASE CAF17, MITOCHONDRIAL-RELATED"/>
    <property type="match status" value="1"/>
</dbReference>
<keyword evidence="3" id="KW-1185">Reference proteome</keyword>
<evidence type="ECO:0000313" key="2">
    <source>
        <dbReference type="EMBL" id="PSB92124.1"/>
    </source>
</evidence>
<dbReference type="Gene3D" id="3.30.1360.120">
    <property type="entry name" value="Probable tRNA modification gtpase trme, domain 1"/>
    <property type="match status" value="1"/>
</dbReference>
<dbReference type="InterPro" id="IPR017703">
    <property type="entry name" value="YgfZ/GCV_T_CS"/>
</dbReference>
<evidence type="ECO:0000256" key="1">
    <source>
        <dbReference type="ARBA" id="ARBA00022946"/>
    </source>
</evidence>
<organism evidence="2 3">
    <name type="scientific">Candidatus Pandoraea novymonadis</name>
    <dbReference type="NCBI Taxonomy" id="1808959"/>
    <lineage>
        <taxon>Bacteria</taxon>
        <taxon>Pseudomonadati</taxon>
        <taxon>Pseudomonadota</taxon>
        <taxon>Betaproteobacteria</taxon>
        <taxon>Burkholderiales</taxon>
        <taxon>Burkholderiaceae</taxon>
        <taxon>Pandoraea</taxon>
    </lineage>
</organism>
<name>A0ABX5FEI8_9BURK</name>
<dbReference type="NCBIfam" id="TIGR03317">
    <property type="entry name" value="ygfZ_signature"/>
    <property type="match status" value="1"/>
</dbReference>
<protein>
    <submittedName>
        <fullName evidence="2">tRNA-modifying protein YgfZ</fullName>
    </submittedName>
</protein>
<accession>A0ABX5FEI8</accession>
<dbReference type="InterPro" id="IPR027266">
    <property type="entry name" value="TrmE/GcvT-like"/>
</dbReference>
<dbReference type="PANTHER" id="PTHR22602">
    <property type="entry name" value="TRANSFERASE CAF17, MITOCHONDRIAL-RELATED"/>
    <property type="match status" value="1"/>
</dbReference>
<dbReference type="Proteomes" id="UP000242660">
    <property type="component" value="Unassembled WGS sequence"/>
</dbReference>
<sequence>MNPRWCNFLPDIPHHSEATQAAQFDALKHGSFATISTDSGIITCSGTDAIAFIQSQLTANITQSLTHTATLAGYCSPKGRLLATFLVWKDENCISLICSADVRVSIQKRLSMFLLRAKAKLADGTNDRALLRVGGHSVELVLKQYFSTLPITPLSITHSQTAGTLVCLPNASTAARARAHYLWSIPVEVVKHVWENLLNVPNLEIIAPELVHWLDVQSGVPKIVAVTQEQFVPQMINLELIGGVSFRKGCYPGQEIVARSQYRGTIKRRLFLAHLDDGQPKPGQELFESSDKQQPCGHVLNVSHSPEGGWDCLVEVKLMARAADDVHLGQVDGTRLKFLALPYAL</sequence>
<dbReference type="PIRSF" id="PIRSF006487">
    <property type="entry name" value="GcvT"/>
    <property type="match status" value="1"/>
</dbReference>
<dbReference type="InterPro" id="IPR045179">
    <property type="entry name" value="YgfZ/GcvT"/>
</dbReference>
<reference evidence="2 3" key="1">
    <citation type="journal article" date="2017" name="Front. Microbiol.">
        <title>Genome of Ca. Pandoraea novymonadis, an Endosymbiotic Bacterium of the Trypanosomatid Novymonas esmeraldas.</title>
        <authorList>
            <person name="Kostygov A.Y."/>
            <person name="Butenko A."/>
            <person name="Nenarokova A."/>
            <person name="Tashyreva D."/>
            <person name="Flegontov P."/>
            <person name="Lukes J."/>
            <person name="Yurchenko V."/>
        </authorList>
    </citation>
    <scope>NUCLEOTIDE SEQUENCE [LARGE SCALE GENOMIC DNA]</scope>
    <source>
        <strain evidence="2 3">E262</strain>
    </source>
</reference>
<dbReference type="EMBL" id="MUHY01000001">
    <property type="protein sequence ID" value="PSB92124.1"/>
    <property type="molecule type" value="Genomic_DNA"/>
</dbReference>
<keyword evidence="1" id="KW-0809">Transit peptide</keyword>
<gene>
    <name evidence="2" type="primary">ygfZ</name>
    <name evidence="2" type="ORF">BZL35_00352</name>
</gene>
<dbReference type="SUPFAM" id="SSF103025">
    <property type="entry name" value="Folate-binding domain"/>
    <property type="match status" value="1"/>
</dbReference>
<comment type="caution">
    <text evidence="2">The sequence shown here is derived from an EMBL/GenBank/DDBJ whole genome shotgun (WGS) entry which is preliminary data.</text>
</comment>
<evidence type="ECO:0000313" key="3">
    <source>
        <dbReference type="Proteomes" id="UP000242660"/>
    </source>
</evidence>
<dbReference type="RefSeq" id="WP_106182282.1">
    <property type="nucleotide sequence ID" value="NZ_MUHY01000001.1"/>
</dbReference>